<evidence type="ECO:0000256" key="1">
    <source>
        <dbReference type="SAM" id="MobiDB-lite"/>
    </source>
</evidence>
<reference evidence="2" key="1">
    <citation type="submission" date="2020-10" db="EMBL/GenBank/DDBJ databases">
        <authorList>
            <person name="Gilroy R."/>
        </authorList>
    </citation>
    <scope>NUCLEOTIDE SEQUENCE</scope>
    <source>
        <strain evidence="2">ChiSjej5B23-6657</strain>
    </source>
</reference>
<reference evidence="2" key="2">
    <citation type="journal article" date="2021" name="PeerJ">
        <title>Extensive microbial diversity within the chicken gut microbiome revealed by metagenomics and culture.</title>
        <authorList>
            <person name="Gilroy R."/>
            <person name="Ravi A."/>
            <person name="Getino M."/>
            <person name="Pursley I."/>
            <person name="Horton D.L."/>
            <person name="Alikhan N.F."/>
            <person name="Baker D."/>
            <person name="Gharbi K."/>
            <person name="Hall N."/>
            <person name="Watson M."/>
            <person name="Adriaenssens E.M."/>
            <person name="Foster-Nyarko E."/>
            <person name="Jarju S."/>
            <person name="Secka A."/>
            <person name="Antonio M."/>
            <person name="Oren A."/>
            <person name="Chaudhuri R.R."/>
            <person name="La Ragione R."/>
            <person name="Hildebrand F."/>
            <person name="Pallen M.J."/>
        </authorList>
    </citation>
    <scope>NUCLEOTIDE SEQUENCE</scope>
    <source>
        <strain evidence="2">ChiSjej5B23-6657</strain>
    </source>
</reference>
<dbReference type="Pfam" id="PF08282">
    <property type="entry name" value="Hydrolase_3"/>
    <property type="match status" value="2"/>
</dbReference>
<feature type="compositionally biased region" description="Basic and acidic residues" evidence="1">
    <location>
        <begin position="171"/>
        <end position="180"/>
    </location>
</feature>
<dbReference type="GO" id="GO:0005829">
    <property type="term" value="C:cytosol"/>
    <property type="evidence" value="ECO:0007669"/>
    <property type="project" value="TreeGrafter"/>
</dbReference>
<dbReference type="SUPFAM" id="SSF56784">
    <property type="entry name" value="HAD-like"/>
    <property type="match status" value="1"/>
</dbReference>
<dbReference type="PANTHER" id="PTHR10000">
    <property type="entry name" value="PHOSPHOSERINE PHOSPHATASE"/>
    <property type="match status" value="1"/>
</dbReference>
<accession>A0A9D1EAD6</accession>
<dbReference type="Proteomes" id="UP000823912">
    <property type="component" value="Unassembled WGS sequence"/>
</dbReference>
<sequence>MGKFGDILLVSDFDRTLTNKEDEIPQANLDAIADFMREGGAFTVATGQSVEAHGKRYNRVPMNAPCIVFNGSVLYDFERKEALDITELPPDAGKLAEELAASFPKCLVTVQTLDAEYIVSPCETKEQKLLAAVFGRMARKGEHPGEKEPWLKLGVCLLSERDMAMLEAGVGEKARGEQPQKDAGTGEQRDFFRDIDPEVDRGLTEIETWISERFPGEYTVVRPLPMILEIQTAGTSKGIAARHLAQRLGRNTLVCVGDALNDVSMLEEADIAYVAGDGDVSLRDGRYRVAADSAQGVVASVIRDLDMGYAGS</sequence>
<protein>
    <submittedName>
        <fullName evidence="2">HAD family phosphatase</fullName>
    </submittedName>
</protein>
<dbReference type="InterPro" id="IPR036412">
    <property type="entry name" value="HAD-like_sf"/>
</dbReference>
<dbReference type="GO" id="GO:0016791">
    <property type="term" value="F:phosphatase activity"/>
    <property type="evidence" value="ECO:0007669"/>
    <property type="project" value="TreeGrafter"/>
</dbReference>
<proteinExistence type="predicted"/>
<dbReference type="Gene3D" id="3.30.1240.10">
    <property type="match status" value="2"/>
</dbReference>
<dbReference type="InterPro" id="IPR023214">
    <property type="entry name" value="HAD_sf"/>
</dbReference>
<organism evidence="2 3">
    <name type="scientific">Candidatus Pullilachnospira gallistercoris</name>
    <dbReference type="NCBI Taxonomy" id="2840911"/>
    <lineage>
        <taxon>Bacteria</taxon>
        <taxon>Bacillati</taxon>
        <taxon>Bacillota</taxon>
        <taxon>Clostridia</taxon>
        <taxon>Lachnospirales</taxon>
        <taxon>Lachnospiraceae</taxon>
        <taxon>Lachnospiraceae incertae sedis</taxon>
        <taxon>Candidatus Pullilachnospira</taxon>
    </lineage>
</organism>
<comment type="caution">
    <text evidence="2">The sequence shown here is derived from an EMBL/GenBank/DDBJ whole genome shotgun (WGS) entry which is preliminary data.</text>
</comment>
<feature type="region of interest" description="Disordered" evidence="1">
    <location>
        <begin position="171"/>
        <end position="190"/>
    </location>
</feature>
<evidence type="ECO:0000313" key="3">
    <source>
        <dbReference type="Proteomes" id="UP000823912"/>
    </source>
</evidence>
<gene>
    <name evidence="2" type="ORF">IAA55_06495</name>
</gene>
<dbReference type="Gene3D" id="3.40.50.1000">
    <property type="entry name" value="HAD superfamily/HAD-like"/>
    <property type="match status" value="2"/>
</dbReference>
<name>A0A9D1EAD6_9FIRM</name>
<evidence type="ECO:0000313" key="2">
    <source>
        <dbReference type="EMBL" id="HIR70911.1"/>
    </source>
</evidence>
<dbReference type="GO" id="GO:0000287">
    <property type="term" value="F:magnesium ion binding"/>
    <property type="evidence" value="ECO:0007669"/>
    <property type="project" value="TreeGrafter"/>
</dbReference>
<dbReference type="AlphaFoldDB" id="A0A9D1EAD6"/>
<dbReference type="EMBL" id="DVHM01000101">
    <property type="protein sequence ID" value="HIR70911.1"/>
    <property type="molecule type" value="Genomic_DNA"/>
</dbReference>
<dbReference type="PANTHER" id="PTHR10000:SF8">
    <property type="entry name" value="HAD SUPERFAMILY HYDROLASE-LIKE, TYPE 3"/>
    <property type="match status" value="1"/>
</dbReference>